<dbReference type="GO" id="GO:0004497">
    <property type="term" value="F:monooxygenase activity"/>
    <property type="evidence" value="ECO:0007669"/>
    <property type="project" value="UniProtKB-KW"/>
</dbReference>
<name>A0A0A1YY52_PSEFL</name>
<feature type="binding site" evidence="6">
    <location>
        <position position="154"/>
    </location>
    <ligand>
        <name>FMN</name>
        <dbReference type="ChEBI" id="CHEBI:58210"/>
    </ligand>
</feature>
<evidence type="ECO:0000256" key="6">
    <source>
        <dbReference type="PIRSR" id="PIRSR000337-1"/>
    </source>
</evidence>
<dbReference type="CDD" id="cd01095">
    <property type="entry name" value="Nitrilotriacetate_monoxgenase"/>
    <property type="match status" value="1"/>
</dbReference>
<dbReference type="InterPro" id="IPR051260">
    <property type="entry name" value="Diverse_substr_monoxygenases"/>
</dbReference>
<dbReference type="InterPro" id="IPR036661">
    <property type="entry name" value="Luciferase-like_sf"/>
</dbReference>
<evidence type="ECO:0000313" key="9">
    <source>
        <dbReference type="Proteomes" id="UP000030060"/>
    </source>
</evidence>
<evidence type="ECO:0000256" key="1">
    <source>
        <dbReference type="ARBA" id="ARBA00022630"/>
    </source>
</evidence>
<evidence type="ECO:0000256" key="4">
    <source>
        <dbReference type="ARBA" id="ARBA00023033"/>
    </source>
</evidence>
<feature type="binding site" evidence="6">
    <location>
        <position position="57"/>
    </location>
    <ligand>
        <name>FMN</name>
        <dbReference type="ChEBI" id="CHEBI:58210"/>
    </ligand>
</feature>
<dbReference type="NCBIfam" id="TIGR03860">
    <property type="entry name" value="FMN_nitrolo"/>
    <property type="match status" value="1"/>
</dbReference>
<keyword evidence="2 6" id="KW-0288">FMN</keyword>
<feature type="binding site" evidence="6">
    <location>
        <position position="228"/>
    </location>
    <ligand>
        <name>FMN</name>
        <dbReference type="ChEBI" id="CHEBI:58210"/>
    </ligand>
</feature>
<feature type="binding site" evidence="6">
    <location>
        <position position="158"/>
    </location>
    <ligand>
        <name>FMN</name>
        <dbReference type="ChEBI" id="CHEBI:58210"/>
    </ligand>
</feature>
<gene>
    <name evidence="8" type="ORF">K814_0115815</name>
</gene>
<comment type="similarity">
    <text evidence="5">Belongs to the NtaA/SnaA/DszA monooxygenase family.</text>
</comment>
<protein>
    <submittedName>
        <fullName evidence="8">Monooxygenase</fullName>
    </submittedName>
</protein>
<evidence type="ECO:0000313" key="8">
    <source>
        <dbReference type="EMBL" id="KGE67000.1"/>
    </source>
</evidence>
<dbReference type="SUPFAM" id="SSF51679">
    <property type="entry name" value="Bacterial luciferase-like"/>
    <property type="match status" value="1"/>
</dbReference>
<sequence>MSRQIHLSAFLLSGPVVHSHAVWRHPETVGNYLDPEYYARVAKVVEEGMFDFLFFADRLAVGDQMGGSREFALRYGAQDATRLDPLPILSYLVGKTSKLGLGATRSTTYYEPAHIAREFATLDHLSKGRAAWNIVTSMNDSEGRLFGKDKHLEHDLRYDRADEFVEVALKLWNSWGKDALKLDRQSGVLADPALIRSVQHQGEWFRVEGPLNIPRTPQGRPVLIQAGSSGRGRRFGARWAEAIFTIHPHLAAMRAFRDDVRAQVVQQGREADSCKVLTAVMPFIGGSEAEARAKRDKHNALARPELGLVTLASQLNVDLSPFPLSATLAEIAQSPLIHPAAAEKLLMQGPDTTLEQLGRIFASSVRVPQLVGTGAQVADQLAELFEQGGCDGFVISPGYLPGSFTEFVESVIPHLQRKGLFRTAYEGATLREHLGLADLNNRIDKKDISHG</sequence>
<reference evidence="8 9" key="1">
    <citation type="journal article" date="2013" name="Genome Announc.">
        <title>Draft Genome Sequence of Pseudomonas fluorescens LMG 5329, a White Line-Inducing Principle-Producing Bioindicator for the Mushroom Pathogen Pseudomonas tolaasii.</title>
        <authorList>
            <person name="Ghequire M.G."/>
            <person name="Rokni-Zadeh H."/>
            <person name="Zarrineh P."/>
            <person name="De Mot R."/>
        </authorList>
    </citation>
    <scope>NUCLEOTIDE SEQUENCE [LARGE SCALE GENOMIC DNA]</scope>
    <source>
        <strain evidence="8 9">LMG 5329</strain>
    </source>
</reference>
<dbReference type="PANTHER" id="PTHR30011">
    <property type="entry name" value="ALKANESULFONATE MONOOXYGENASE-RELATED"/>
    <property type="match status" value="1"/>
</dbReference>
<feature type="binding site" evidence="6">
    <location>
        <position position="229"/>
    </location>
    <ligand>
        <name>FMN</name>
        <dbReference type="ChEBI" id="CHEBI:58210"/>
    </ligand>
</feature>
<feature type="binding site" evidence="6">
    <location>
        <position position="104"/>
    </location>
    <ligand>
        <name>FMN</name>
        <dbReference type="ChEBI" id="CHEBI:58210"/>
    </ligand>
</feature>
<dbReference type="Gene3D" id="3.20.20.30">
    <property type="entry name" value="Luciferase-like domain"/>
    <property type="match status" value="1"/>
</dbReference>
<organism evidence="8 9">
    <name type="scientific">Pseudomonas fluorescens LMG 5329</name>
    <dbReference type="NCBI Taxonomy" id="1324332"/>
    <lineage>
        <taxon>Bacteria</taxon>
        <taxon>Pseudomonadati</taxon>
        <taxon>Pseudomonadota</taxon>
        <taxon>Gammaproteobacteria</taxon>
        <taxon>Pseudomonadales</taxon>
        <taxon>Pseudomonadaceae</taxon>
        <taxon>Pseudomonas</taxon>
    </lineage>
</organism>
<evidence type="ECO:0000256" key="2">
    <source>
        <dbReference type="ARBA" id="ARBA00022643"/>
    </source>
</evidence>
<accession>A0A0A1YY52</accession>
<evidence type="ECO:0000256" key="3">
    <source>
        <dbReference type="ARBA" id="ARBA00023002"/>
    </source>
</evidence>
<dbReference type="PANTHER" id="PTHR30011:SF16">
    <property type="entry name" value="C2H2 FINGER DOMAIN TRANSCRIPTION FACTOR (EUROFUNG)-RELATED"/>
    <property type="match status" value="1"/>
</dbReference>
<dbReference type="Pfam" id="PF00296">
    <property type="entry name" value="Bac_luciferase"/>
    <property type="match status" value="1"/>
</dbReference>
<feature type="domain" description="Luciferase-like" evidence="7">
    <location>
        <begin position="22"/>
        <end position="389"/>
    </location>
</feature>
<dbReference type="RefSeq" id="WP_038846970.1">
    <property type="nucleotide sequence ID" value="NZ_ASGY01000111.1"/>
</dbReference>
<keyword evidence="3" id="KW-0560">Oxidoreductase</keyword>
<dbReference type="InterPro" id="IPR016215">
    <property type="entry name" value="NTA_MOA"/>
</dbReference>
<dbReference type="EMBL" id="ASGY01000111">
    <property type="protein sequence ID" value="KGE67000.1"/>
    <property type="molecule type" value="Genomic_DNA"/>
</dbReference>
<dbReference type="OrthoDB" id="6133319at2"/>
<dbReference type="PIRSF" id="PIRSF000337">
    <property type="entry name" value="NTA_MOA"/>
    <property type="match status" value="1"/>
</dbReference>
<dbReference type="GO" id="GO:0016705">
    <property type="term" value="F:oxidoreductase activity, acting on paired donors, with incorporation or reduction of molecular oxygen"/>
    <property type="evidence" value="ECO:0007669"/>
    <property type="project" value="InterPro"/>
</dbReference>
<dbReference type="AlphaFoldDB" id="A0A0A1YY52"/>
<comment type="caution">
    <text evidence="8">The sequence shown here is derived from an EMBL/GenBank/DDBJ whole genome shotgun (WGS) entry which is preliminary data.</text>
</comment>
<keyword evidence="1 6" id="KW-0285">Flavoprotein</keyword>
<keyword evidence="4 8" id="KW-0503">Monooxygenase</keyword>
<proteinExistence type="inferred from homology"/>
<dbReference type="InterPro" id="IPR011251">
    <property type="entry name" value="Luciferase-like_dom"/>
</dbReference>
<dbReference type="Proteomes" id="UP000030060">
    <property type="component" value="Unassembled WGS sequence"/>
</dbReference>
<evidence type="ECO:0000256" key="5">
    <source>
        <dbReference type="ARBA" id="ARBA00033748"/>
    </source>
</evidence>
<evidence type="ECO:0000259" key="7">
    <source>
        <dbReference type="Pfam" id="PF00296"/>
    </source>
</evidence>